<keyword evidence="2" id="KW-1185">Reference proteome</keyword>
<proteinExistence type="predicted"/>
<comment type="caution">
    <text evidence="1">The sequence shown here is derived from an EMBL/GenBank/DDBJ whole genome shotgun (WGS) entry which is preliminary data.</text>
</comment>
<sequence>MTSPIPFSIDDKDLDDAALWAVIDSAAASHSSSSSKSRKPLAIKYPNYQSPPTPISHASPPPNPKNHHHHYHNRRQQYSPNSDHHRHGEIVDANIRRQKMARTCASEVSESSPLIVVHRTPPSPPLYSSPETYLSPGIRSKNEVQEHDVVKHSLSGMFPSVSLFKEYQNTAMAILEKSDYTMISGNPFIKKSGWRKISFYFNLSYEIKDKTIEFDESRNVLRAEFIVRACMQGGRFSDGWGSCDRREKRFLKPNHDIPSTAETRAKNKACQLFTYYTLAEQSEANPDTGRIIFSSVEVVGTGVLHRRSVVRKLKTHPGLEWLELGLIKTGSAAERHVRGADCEKSYASLEFSFYIKHLHSVILQILGAEDSSFMAQQQQQEDGWPLGLRPLNSRVGFVRNRNISGSVSFSTLLSGSPSSLTDSSSDPETESTGSFFHEKSITLGSLIGVSNILELSRRSMRRRATEGLRDQKNYKSKTWLFSLCSKLTTDAVNTNNTPSLGHFLEAERRAASNFRRNQNVAIYESNDFSSVSNPNSLFADGQIATHSNAS</sequence>
<reference evidence="2" key="1">
    <citation type="journal article" date="2023" name="G3 (Bethesda)">
        <title>Genome assembly and association tests identify interacting loci associated with vigor, precocity, and sex in interspecific pistachio rootstocks.</title>
        <authorList>
            <person name="Palmer W."/>
            <person name="Jacygrad E."/>
            <person name="Sagayaradj S."/>
            <person name="Cavanaugh K."/>
            <person name="Han R."/>
            <person name="Bertier L."/>
            <person name="Beede B."/>
            <person name="Kafkas S."/>
            <person name="Golino D."/>
            <person name="Preece J."/>
            <person name="Michelmore R."/>
        </authorList>
    </citation>
    <scope>NUCLEOTIDE SEQUENCE [LARGE SCALE GENOMIC DNA]</scope>
</reference>
<gene>
    <name evidence="1" type="ORF">Pint_35435</name>
</gene>
<dbReference type="Proteomes" id="UP001163603">
    <property type="component" value="Chromosome 9"/>
</dbReference>
<protein>
    <submittedName>
        <fullName evidence="1">Uncharacterized protein</fullName>
    </submittedName>
</protein>
<evidence type="ECO:0000313" key="2">
    <source>
        <dbReference type="Proteomes" id="UP001163603"/>
    </source>
</evidence>
<accession>A0ACC0Y497</accession>
<evidence type="ECO:0000313" key="1">
    <source>
        <dbReference type="EMBL" id="KAJ0028338.1"/>
    </source>
</evidence>
<organism evidence="1 2">
    <name type="scientific">Pistacia integerrima</name>
    <dbReference type="NCBI Taxonomy" id="434235"/>
    <lineage>
        <taxon>Eukaryota</taxon>
        <taxon>Viridiplantae</taxon>
        <taxon>Streptophyta</taxon>
        <taxon>Embryophyta</taxon>
        <taxon>Tracheophyta</taxon>
        <taxon>Spermatophyta</taxon>
        <taxon>Magnoliopsida</taxon>
        <taxon>eudicotyledons</taxon>
        <taxon>Gunneridae</taxon>
        <taxon>Pentapetalae</taxon>
        <taxon>rosids</taxon>
        <taxon>malvids</taxon>
        <taxon>Sapindales</taxon>
        <taxon>Anacardiaceae</taxon>
        <taxon>Pistacia</taxon>
    </lineage>
</organism>
<name>A0ACC0Y497_9ROSI</name>
<dbReference type="EMBL" id="CM047744">
    <property type="protein sequence ID" value="KAJ0028338.1"/>
    <property type="molecule type" value="Genomic_DNA"/>
</dbReference>